<feature type="region of interest" description="Disordered" evidence="1">
    <location>
        <begin position="146"/>
        <end position="169"/>
    </location>
</feature>
<name>A0A9W8X9B2_9PLEO</name>
<accession>A0A9W8X9B2</accession>
<feature type="region of interest" description="Disordered" evidence="1">
    <location>
        <begin position="83"/>
        <end position="111"/>
    </location>
</feature>
<dbReference type="GeneID" id="80916038"/>
<reference evidence="2" key="1">
    <citation type="submission" date="2022-10" db="EMBL/GenBank/DDBJ databases">
        <title>Tapping the CABI collections for fungal endophytes: first genome assemblies for Collariella, Neodidymelliopsis, Ascochyta clinopodiicola, Didymella pomorum, Didymosphaeria variabile, Neocosmospora piperis and Neocucurbitaria cava.</title>
        <authorList>
            <person name="Hill R."/>
        </authorList>
    </citation>
    <scope>NUCLEOTIDE SEQUENCE</scope>
    <source>
        <strain evidence="2">IMI 356815</strain>
    </source>
</reference>
<dbReference type="RefSeq" id="XP_056065216.1">
    <property type="nucleotide sequence ID" value="XM_056221229.1"/>
</dbReference>
<evidence type="ECO:0000256" key="1">
    <source>
        <dbReference type="SAM" id="MobiDB-lite"/>
    </source>
</evidence>
<evidence type="ECO:0000313" key="3">
    <source>
        <dbReference type="Proteomes" id="UP001140513"/>
    </source>
</evidence>
<dbReference type="EMBL" id="JAPEUX010000010">
    <property type="protein sequence ID" value="KAJ4344764.1"/>
    <property type="molecule type" value="Genomic_DNA"/>
</dbReference>
<dbReference type="AlphaFoldDB" id="A0A9W8X9B2"/>
<protein>
    <submittedName>
        <fullName evidence="2">Uncharacterized protein</fullName>
    </submittedName>
</protein>
<proteinExistence type="predicted"/>
<feature type="compositionally biased region" description="Basic and acidic residues" evidence="1">
    <location>
        <begin position="149"/>
        <end position="158"/>
    </location>
</feature>
<sequence>MDSLPNLSREGHLFLEKAIERLTAFQQPKLDRDDLRNDRNILITVMNHIRKLGKNATNARWYWQHKRGKWIPCYILIEPRADSVEEDQKEKDRLQQKPKDDEELNESKSKTMEHMEVITTVDAKGCANVVAKVDAKESIKVEVNAATTRPEDVSHATNEESETVTGSVQKTTIEIRIKRGPIS</sequence>
<comment type="caution">
    <text evidence="2">The sequence shown here is derived from an EMBL/GenBank/DDBJ whole genome shotgun (WGS) entry which is preliminary data.</text>
</comment>
<keyword evidence="3" id="KW-1185">Reference proteome</keyword>
<dbReference type="Proteomes" id="UP001140513">
    <property type="component" value="Unassembled WGS sequence"/>
</dbReference>
<organism evidence="2 3">
    <name type="scientific">Didymosphaeria variabile</name>
    <dbReference type="NCBI Taxonomy" id="1932322"/>
    <lineage>
        <taxon>Eukaryota</taxon>
        <taxon>Fungi</taxon>
        <taxon>Dikarya</taxon>
        <taxon>Ascomycota</taxon>
        <taxon>Pezizomycotina</taxon>
        <taxon>Dothideomycetes</taxon>
        <taxon>Pleosporomycetidae</taxon>
        <taxon>Pleosporales</taxon>
        <taxon>Massarineae</taxon>
        <taxon>Didymosphaeriaceae</taxon>
        <taxon>Didymosphaeria</taxon>
    </lineage>
</organism>
<gene>
    <name evidence="2" type="ORF">N0V89_012508</name>
</gene>
<evidence type="ECO:0000313" key="2">
    <source>
        <dbReference type="EMBL" id="KAJ4344764.1"/>
    </source>
</evidence>